<sequence length="98" mass="10863">MEVEPPHLQPVFARHCHAHNCAEPDPPTSRLPLLGGRGGAFTPPARQRRARSCPSPLCPQPMPCRIRLDTPHHPRTASTLLLDAKTSQELPRRHTSCP</sequence>
<evidence type="ECO:0000313" key="3">
    <source>
        <dbReference type="Proteomes" id="UP000008022"/>
    </source>
</evidence>
<keyword evidence="3" id="KW-1185">Reference proteome</keyword>
<dbReference type="AlphaFoldDB" id="A0A0E0QPY0"/>
<dbReference type="Gramene" id="ORUFI09G06680.1">
    <property type="protein sequence ID" value="ORUFI09G06680.1"/>
    <property type="gene ID" value="ORUFI09G06680"/>
</dbReference>
<evidence type="ECO:0000256" key="1">
    <source>
        <dbReference type="SAM" id="MobiDB-lite"/>
    </source>
</evidence>
<protein>
    <submittedName>
        <fullName evidence="2">Uncharacterized protein</fullName>
    </submittedName>
</protein>
<dbReference type="EnsemblPlants" id="ORUFI09G06680.1">
    <property type="protein sequence ID" value="ORUFI09G06680.1"/>
    <property type="gene ID" value="ORUFI09G06680"/>
</dbReference>
<dbReference type="Proteomes" id="UP000008022">
    <property type="component" value="Unassembled WGS sequence"/>
</dbReference>
<feature type="region of interest" description="Disordered" evidence="1">
    <location>
        <begin position="68"/>
        <end position="98"/>
    </location>
</feature>
<proteinExistence type="predicted"/>
<reference evidence="2" key="2">
    <citation type="submission" date="2015-06" db="UniProtKB">
        <authorList>
            <consortium name="EnsemblPlants"/>
        </authorList>
    </citation>
    <scope>IDENTIFICATION</scope>
</reference>
<name>A0A0E0QPY0_ORYRU</name>
<accession>A0A0E0QPY0</accession>
<reference evidence="3" key="1">
    <citation type="submission" date="2013-06" db="EMBL/GenBank/DDBJ databases">
        <authorList>
            <person name="Zhao Q."/>
        </authorList>
    </citation>
    <scope>NUCLEOTIDE SEQUENCE</scope>
    <source>
        <strain evidence="3">cv. W1943</strain>
    </source>
</reference>
<dbReference type="HOGENOM" id="CLU_2337333_0_0_1"/>
<feature type="region of interest" description="Disordered" evidence="1">
    <location>
        <begin position="23"/>
        <end position="54"/>
    </location>
</feature>
<evidence type="ECO:0000313" key="2">
    <source>
        <dbReference type="EnsemblPlants" id="ORUFI09G06680.1"/>
    </source>
</evidence>
<organism evidence="2 3">
    <name type="scientific">Oryza rufipogon</name>
    <name type="common">Brownbeard rice</name>
    <name type="synonym">Asian wild rice</name>
    <dbReference type="NCBI Taxonomy" id="4529"/>
    <lineage>
        <taxon>Eukaryota</taxon>
        <taxon>Viridiplantae</taxon>
        <taxon>Streptophyta</taxon>
        <taxon>Embryophyta</taxon>
        <taxon>Tracheophyta</taxon>
        <taxon>Spermatophyta</taxon>
        <taxon>Magnoliopsida</taxon>
        <taxon>Liliopsida</taxon>
        <taxon>Poales</taxon>
        <taxon>Poaceae</taxon>
        <taxon>BOP clade</taxon>
        <taxon>Oryzoideae</taxon>
        <taxon>Oryzeae</taxon>
        <taxon>Oryzinae</taxon>
        <taxon>Oryza</taxon>
    </lineage>
</organism>